<dbReference type="GO" id="GO:0005737">
    <property type="term" value="C:cytoplasm"/>
    <property type="evidence" value="ECO:0007669"/>
    <property type="project" value="TreeGrafter"/>
</dbReference>
<feature type="domain" description="Protein kinase" evidence="1">
    <location>
        <begin position="1"/>
        <end position="231"/>
    </location>
</feature>
<dbReference type="GO" id="GO:0007165">
    <property type="term" value="P:signal transduction"/>
    <property type="evidence" value="ECO:0007669"/>
    <property type="project" value="TreeGrafter"/>
</dbReference>
<dbReference type="InterPro" id="IPR000719">
    <property type="entry name" value="Prot_kinase_dom"/>
</dbReference>
<dbReference type="AlphaFoldDB" id="A0A1E7F583"/>
<reference evidence="2 3" key="1">
    <citation type="submission" date="2016-09" db="EMBL/GenBank/DDBJ databases">
        <title>Extensive genetic diversity and differential bi-allelic expression allows diatom success in the polar Southern Ocean.</title>
        <authorList>
            <consortium name="DOE Joint Genome Institute"/>
            <person name="Mock T."/>
            <person name="Otillar R.P."/>
            <person name="Strauss J."/>
            <person name="Dupont C."/>
            <person name="Frickenhaus S."/>
            <person name="Maumus F."/>
            <person name="Mcmullan M."/>
            <person name="Sanges R."/>
            <person name="Schmutz J."/>
            <person name="Toseland A."/>
            <person name="Valas R."/>
            <person name="Veluchamy A."/>
            <person name="Ward B.J."/>
            <person name="Allen A."/>
            <person name="Barry K."/>
            <person name="Falciatore A."/>
            <person name="Ferrante M."/>
            <person name="Fortunato A.E."/>
            <person name="Gloeckner G."/>
            <person name="Gruber A."/>
            <person name="Hipkin R."/>
            <person name="Janech M."/>
            <person name="Kroth P."/>
            <person name="Leese F."/>
            <person name="Lindquist E."/>
            <person name="Lyon B.R."/>
            <person name="Martin J."/>
            <person name="Mayer C."/>
            <person name="Parker M."/>
            <person name="Quesneville H."/>
            <person name="Raymond J."/>
            <person name="Uhlig C."/>
            <person name="Valentin K.U."/>
            <person name="Worden A.Z."/>
            <person name="Armbrust E.V."/>
            <person name="Bowler C."/>
            <person name="Green B."/>
            <person name="Moulton V."/>
            <person name="Van Oosterhout C."/>
            <person name="Grigoriev I."/>
        </authorList>
    </citation>
    <scope>NUCLEOTIDE SEQUENCE [LARGE SCALE GENOMIC DNA]</scope>
    <source>
        <strain evidence="2 3">CCMP1102</strain>
    </source>
</reference>
<evidence type="ECO:0000313" key="2">
    <source>
        <dbReference type="EMBL" id="OEU13306.1"/>
    </source>
</evidence>
<dbReference type="PROSITE" id="PS50011">
    <property type="entry name" value="PROTEIN_KINASE_DOM"/>
    <property type="match status" value="1"/>
</dbReference>
<feature type="non-terminal residue" evidence="2">
    <location>
        <position position="234"/>
    </location>
</feature>
<evidence type="ECO:0000313" key="3">
    <source>
        <dbReference type="Proteomes" id="UP000095751"/>
    </source>
</evidence>
<evidence type="ECO:0000259" key="1">
    <source>
        <dbReference type="PROSITE" id="PS50011"/>
    </source>
</evidence>
<feature type="non-terminal residue" evidence="2">
    <location>
        <position position="1"/>
    </location>
</feature>
<dbReference type="InParanoid" id="A0A1E7F583"/>
<protein>
    <submittedName>
        <fullName evidence="2">Kinase-like protein</fullName>
    </submittedName>
</protein>
<dbReference type="InterPro" id="IPR050167">
    <property type="entry name" value="Ser_Thr_protein_kinase"/>
</dbReference>
<keyword evidence="3" id="KW-1185">Reference proteome</keyword>
<dbReference type="Proteomes" id="UP000095751">
    <property type="component" value="Unassembled WGS sequence"/>
</dbReference>
<proteinExistence type="predicted"/>
<dbReference type="GO" id="GO:0005524">
    <property type="term" value="F:ATP binding"/>
    <property type="evidence" value="ECO:0007669"/>
    <property type="project" value="InterPro"/>
</dbReference>
<dbReference type="Pfam" id="PF00069">
    <property type="entry name" value="Pkinase"/>
    <property type="match status" value="1"/>
</dbReference>
<sequence length="234" mass="27256">ERLTSSHRIYNIYGTCGIGIIAEYFTHGDIEEIALPEGGYLYDDHDEEGPLYCYNDLPGITKLQISLHMAEAIADLHGYPGGIIVHQDIKMDQFFLNPNMNGVILNDFNRAEFMMWDEHEQKYCGYKEGFGMGNWRSPEEYYNEYLNEKVDVFSLGNNIYTLLTGLWVFYDIDDYATIQELVASGERAYIDPRYKERSLAEAKLVEVIDRCHEYLHEDRPTIFEVVDMLWKALK</sequence>
<dbReference type="SUPFAM" id="SSF56112">
    <property type="entry name" value="Protein kinase-like (PK-like)"/>
    <property type="match status" value="1"/>
</dbReference>
<gene>
    <name evidence="2" type="ORF">FRACYDRAFT_151640</name>
</gene>
<organism evidence="2 3">
    <name type="scientific">Fragilariopsis cylindrus CCMP1102</name>
    <dbReference type="NCBI Taxonomy" id="635003"/>
    <lineage>
        <taxon>Eukaryota</taxon>
        <taxon>Sar</taxon>
        <taxon>Stramenopiles</taxon>
        <taxon>Ochrophyta</taxon>
        <taxon>Bacillariophyta</taxon>
        <taxon>Bacillariophyceae</taxon>
        <taxon>Bacillariophycidae</taxon>
        <taxon>Bacillariales</taxon>
        <taxon>Bacillariaceae</taxon>
        <taxon>Fragilariopsis</taxon>
    </lineage>
</organism>
<accession>A0A1E7F583</accession>
<dbReference type="InterPro" id="IPR011009">
    <property type="entry name" value="Kinase-like_dom_sf"/>
</dbReference>
<dbReference type="GO" id="GO:0004672">
    <property type="term" value="F:protein kinase activity"/>
    <property type="evidence" value="ECO:0007669"/>
    <property type="project" value="InterPro"/>
</dbReference>
<dbReference type="PANTHER" id="PTHR23257:SF958">
    <property type="entry name" value="SERINE_THREONINE-PROTEIN KINASE WNK4"/>
    <property type="match status" value="1"/>
</dbReference>
<dbReference type="EMBL" id="KV784361">
    <property type="protein sequence ID" value="OEU13306.1"/>
    <property type="molecule type" value="Genomic_DNA"/>
</dbReference>
<dbReference type="PANTHER" id="PTHR23257">
    <property type="entry name" value="SERINE-THREONINE PROTEIN KINASE"/>
    <property type="match status" value="1"/>
</dbReference>
<dbReference type="KEGG" id="fcy:FRACYDRAFT_151640"/>
<dbReference type="Gene3D" id="1.10.510.10">
    <property type="entry name" value="Transferase(Phosphotransferase) domain 1"/>
    <property type="match status" value="1"/>
</dbReference>
<dbReference type="OrthoDB" id="41771at2759"/>
<keyword evidence="2" id="KW-0808">Transferase</keyword>
<name>A0A1E7F583_9STRA</name>
<keyword evidence="2" id="KW-0418">Kinase</keyword>